<feature type="signal peptide" evidence="8">
    <location>
        <begin position="1"/>
        <end position="22"/>
    </location>
</feature>
<evidence type="ECO:0000256" key="4">
    <source>
        <dbReference type="ARBA" id="ARBA00022529"/>
    </source>
</evidence>
<keyword evidence="4" id="KW-0929">Antimicrobial</keyword>
<dbReference type="PANTHER" id="PTHR34453">
    <property type="entry name" value="DEFENSIN-LIKE (DEFL) FAMILY PROTEIN-RELATED"/>
    <property type="match status" value="1"/>
</dbReference>
<comment type="subcellular location">
    <subcellularLocation>
        <location evidence="1">Secreted</location>
    </subcellularLocation>
</comment>
<accession>A0A811QAC0</accession>
<dbReference type="OrthoDB" id="1855918at2759"/>
<feature type="chain" id="PRO_5032964396" evidence="8">
    <location>
        <begin position="23"/>
        <end position="77"/>
    </location>
</feature>
<comment type="caution">
    <text evidence="9">The sequence shown here is derived from an EMBL/GenBank/DDBJ whole genome shotgun (WGS) entry which is preliminary data.</text>
</comment>
<dbReference type="GO" id="GO:0050832">
    <property type="term" value="P:defense response to fungus"/>
    <property type="evidence" value="ECO:0007669"/>
    <property type="project" value="UniProtKB-KW"/>
</dbReference>
<dbReference type="InterPro" id="IPR022618">
    <property type="entry name" value="Defensin-like_20-28"/>
</dbReference>
<reference evidence="9" key="1">
    <citation type="submission" date="2020-10" db="EMBL/GenBank/DDBJ databases">
        <authorList>
            <person name="Han B."/>
            <person name="Lu T."/>
            <person name="Zhao Q."/>
            <person name="Huang X."/>
            <person name="Zhao Y."/>
        </authorList>
    </citation>
    <scope>NUCLEOTIDE SEQUENCE</scope>
</reference>
<evidence type="ECO:0000256" key="2">
    <source>
        <dbReference type="ARBA" id="ARBA00006722"/>
    </source>
</evidence>
<keyword evidence="3" id="KW-0964">Secreted</keyword>
<evidence type="ECO:0000313" key="10">
    <source>
        <dbReference type="Proteomes" id="UP000604825"/>
    </source>
</evidence>
<dbReference type="Pfam" id="PF10868">
    <property type="entry name" value="Defensin_like"/>
    <property type="match status" value="1"/>
</dbReference>
<sequence>MERTGAAVVLIVLAFLVASAASSNPMCCNDYHSWGSQNQLNGCSSDQNGDCNSWCQTSCRGGECKLRSGHHKCHCYC</sequence>
<name>A0A811QAC0_9POAL</name>
<comment type="similarity">
    <text evidence="2">Belongs to the DEFL family.</text>
</comment>
<proteinExistence type="inferred from homology"/>
<keyword evidence="6 8" id="KW-0732">Signal</keyword>
<keyword evidence="5" id="KW-0295">Fungicide</keyword>
<dbReference type="PANTHER" id="PTHR34453:SF3">
    <property type="entry name" value="DEFENSIN-LIKE (DEFL) FAMILY PROTEIN-RELATED"/>
    <property type="match status" value="1"/>
</dbReference>
<evidence type="ECO:0000256" key="8">
    <source>
        <dbReference type="SAM" id="SignalP"/>
    </source>
</evidence>
<dbReference type="GO" id="GO:0005576">
    <property type="term" value="C:extracellular region"/>
    <property type="evidence" value="ECO:0007669"/>
    <property type="project" value="UniProtKB-SubCell"/>
</dbReference>
<evidence type="ECO:0000256" key="6">
    <source>
        <dbReference type="ARBA" id="ARBA00022729"/>
    </source>
</evidence>
<dbReference type="GO" id="GO:0031640">
    <property type="term" value="P:killing of cells of another organism"/>
    <property type="evidence" value="ECO:0007669"/>
    <property type="project" value="UniProtKB-KW"/>
</dbReference>
<evidence type="ECO:0000313" key="9">
    <source>
        <dbReference type="EMBL" id="CAD6257626.1"/>
    </source>
</evidence>
<keyword evidence="7" id="KW-0611">Plant defense</keyword>
<protein>
    <submittedName>
        <fullName evidence="9">Uncharacterized protein</fullName>
    </submittedName>
</protein>
<evidence type="ECO:0000256" key="7">
    <source>
        <dbReference type="ARBA" id="ARBA00022821"/>
    </source>
</evidence>
<keyword evidence="10" id="KW-1185">Reference proteome</keyword>
<evidence type="ECO:0000256" key="3">
    <source>
        <dbReference type="ARBA" id="ARBA00022525"/>
    </source>
</evidence>
<dbReference type="EMBL" id="CAJGYO010000010">
    <property type="protein sequence ID" value="CAD6257626.1"/>
    <property type="molecule type" value="Genomic_DNA"/>
</dbReference>
<organism evidence="9 10">
    <name type="scientific">Miscanthus lutarioriparius</name>
    <dbReference type="NCBI Taxonomy" id="422564"/>
    <lineage>
        <taxon>Eukaryota</taxon>
        <taxon>Viridiplantae</taxon>
        <taxon>Streptophyta</taxon>
        <taxon>Embryophyta</taxon>
        <taxon>Tracheophyta</taxon>
        <taxon>Spermatophyta</taxon>
        <taxon>Magnoliopsida</taxon>
        <taxon>Liliopsida</taxon>
        <taxon>Poales</taxon>
        <taxon>Poaceae</taxon>
        <taxon>PACMAD clade</taxon>
        <taxon>Panicoideae</taxon>
        <taxon>Andropogonodae</taxon>
        <taxon>Andropogoneae</taxon>
        <taxon>Saccharinae</taxon>
        <taxon>Miscanthus</taxon>
    </lineage>
</organism>
<evidence type="ECO:0000256" key="5">
    <source>
        <dbReference type="ARBA" id="ARBA00022577"/>
    </source>
</evidence>
<dbReference type="AlphaFoldDB" id="A0A811QAC0"/>
<dbReference type="Proteomes" id="UP000604825">
    <property type="component" value="Unassembled WGS sequence"/>
</dbReference>
<gene>
    <name evidence="9" type="ORF">NCGR_LOCUS41111</name>
</gene>
<evidence type="ECO:0000256" key="1">
    <source>
        <dbReference type="ARBA" id="ARBA00004613"/>
    </source>
</evidence>